<dbReference type="KEGG" id="serj:SGUI_2145"/>
<dbReference type="Gene3D" id="3.90.1150.10">
    <property type="entry name" value="Aspartate Aminotransferase, domain 1"/>
    <property type="match status" value="2"/>
</dbReference>
<dbReference type="InterPro" id="IPR015422">
    <property type="entry name" value="PyrdxlP-dep_Trfase_small"/>
</dbReference>
<accession>A0A1B1NDS8</accession>
<evidence type="ECO:0000256" key="2">
    <source>
        <dbReference type="ARBA" id="ARBA00022898"/>
    </source>
</evidence>
<dbReference type="InterPro" id="IPR004839">
    <property type="entry name" value="Aminotransferase_I/II_large"/>
</dbReference>
<evidence type="ECO:0000256" key="3">
    <source>
        <dbReference type="SAM" id="MobiDB-lite"/>
    </source>
</evidence>
<feature type="domain" description="Aminotransferase class I/classII large" evidence="4">
    <location>
        <begin position="121"/>
        <end position="275"/>
    </location>
</feature>
<sequence length="282" mass="30146">MARALGLDPQDLLDLSQTMNPLAPPVEQLVAGHLEALRRYPDDRDATHQLAQALGVEPERVLLTNGGSEAIALVAAELGGGIRSEPDFGLHPRSPDGPRWRSDPHSPTGRLAAPGERADVWDEAFYALATGRWTAGRPDVVVGSLTKTFSCPGLRLGYVVADPDLIGRLRDRQPHWPVSTLALAVLPDLLAAADLPGWARGIRGLRSELVALLRGHGLETKDTDAPWVLVHRAGLREALAPHGVLVRDCASFGMPGVARVAVPDARGLERLASALRRPSAGR</sequence>
<dbReference type="InterPro" id="IPR015424">
    <property type="entry name" value="PyrdxlP-dep_Trfase"/>
</dbReference>
<feature type="compositionally biased region" description="Basic and acidic residues" evidence="3">
    <location>
        <begin position="84"/>
        <end position="104"/>
    </location>
</feature>
<comment type="cofactor">
    <cofactor evidence="1">
        <name>pyridoxal 5'-phosphate</name>
        <dbReference type="ChEBI" id="CHEBI:597326"/>
    </cofactor>
</comment>
<dbReference type="SUPFAM" id="SSF53383">
    <property type="entry name" value="PLP-dependent transferases"/>
    <property type="match status" value="1"/>
</dbReference>
<organism evidence="5 6">
    <name type="scientific">Serinicoccus hydrothermalis</name>
    <dbReference type="NCBI Taxonomy" id="1758689"/>
    <lineage>
        <taxon>Bacteria</taxon>
        <taxon>Bacillati</taxon>
        <taxon>Actinomycetota</taxon>
        <taxon>Actinomycetes</taxon>
        <taxon>Micrococcales</taxon>
        <taxon>Ornithinimicrobiaceae</taxon>
        <taxon>Serinicoccus</taxon>
    </lineage>
</organism>
<dbReference type="Gene3D" id="3.40.640.10">
    <property type="entry name" value="Type I PLP-dependent aspartate aminotransferase-like (Major domain)"/>
    <property type="match status" value="2"/>
</dbReference>
<dbReference type="GO" id="GO:0048472">
    <property type="term" value="F:threonine-phosphate decarboxylase activity"/>
    <property type="evidence" value="ECO:0007669"/>
    <property type="project" value="UniProtKB-EC"/>
</dbReference>
<dbReference type="AlphaFoldDB" id="A0A1B1NDS8"/>
<dbReference type="GO" id="GO:0030170">
    <property type="term" value="F:pyridoxal phosphate binding"/>
    <property type="evidence" value="ECO:0007669"/>
    <property type="project" value="InterPro"/>
</dbReference>
<keyword evidence="5" id="KW-0456">Lyase</keyword>
<evidence type="ECO:0000259" key="4">
    <source>
        <dbReference type="Pfam" id="PF00155"/>
    </source>
</evidence>
<evidence type="ECO:0000256" key="1">
    <source>
        <dbReference type="ARBA" id="ARBA00001933"/>
    </source>
</evidence>
<name>A0A1B1NDS8_9MICO</name>
<dbReference type="EMBL" id="CP014989">
    <property type="protein sequence ID" value="ANS79541.1"/>
    <property type="molecule type" value="Genomic_DNA"/>
</dbReference>
<gene>
    <name evidence="5" type="ORF">SGUI_2145</name>
</gene>
<reference evidence="5 6" key="1">
    <citation type="submission" date="2016-03" db="EMBL/GenBank/DDBJ databases">
        <title>Shallow-sea hydrothermal system.</title>
        <authorList>
            <person name="Tang K."/>
        </authorList>
    </citation>
    <scope>NUCLEOTIDE SEQUENCE [LARGE SCALE GENOMIC DNA]</scope>
    <source>
        <strain evidence="5 6">JLT9</strain>
    </source>
</reference>
<dbReference type="PANTHER" id="PTHR42885">
    <property type="entry name" value="HISTIDINOL-PHOSPHATE AMINOTRANSFERASE-RELATED"/>
    <property type="match status" value="1"/>
</dbReference>
<keyword evidence="2" id="KW-0663">Pyridoxal phosphate</keyword>
<evidence type="ECO:0000313" key="6">
    <source>
        <dbReference type="Proteomes" id="UP000092482"/>
    </source>
</evidence>
<feature type="region of interest" description="Disordered" evidence="3">
    <location>
        <begin position="84"/>
        <end position="112"/>
    </location>
</feature>
<dbReference type="InterPro" id="IPR015421">
    <property type="entry name" value="PyrdxlP-dep_Trfase_major"/>
</dbReference>
<keyword evidence="6" id="KW-1185">Reference proteome</keyword>
<dbReference type="STRING" id="1758689.SGUI_2145"/>
<dbReference type="Pfam" id="PF00155">
    <property type="entry name" value="Aminotran_1_2"/>
    <property type="match status" value="1"/>
</dbReference>
<evidence type="ECO:0000313" key="5">
    <source>
        <dbReference type="EMBL" id="ANS79541.1"/>
    </source>
</evidence>
<dbReference type="EC" id="4.1.1.81" evidence="5"/>
<dbReference type="PANTHER" id="PTHR42885:SF1">
    <property type="entry name" value="THREONINE-PHOSPHATE DECARBOXYLASE"/>
    <property type="match status" value="1"/>
</dbReference>
<proteinExistence type="predicted"/>
<dbReference type="Proteomes" id="UP000092482">
    <property type="component" value="Chromosome"/>
</dbReference>
<protein>
    <submittedName>
        <fullName evidence="5">L-threonine 3-O-phosphate decarboxylase</fullName>
        <ecNumber evidence="5">4.1.1.81</ecNumber>
    </submittedName>
</protein>